<evidence type="ECO:0000256" key="1">
    <source>
        <dbReference type="SAM" id="MobiDB-lite"/>
    </source>
</evidence>
<dbReference type="EMBL" id="LDRV01000035">
    <property type="protein sequence ID" value="KTS13097.1"/>
    <property type="molecule type" value="Genomic_DNA"/>
</dbReference>
<protein>
    <submittedName>
        <fullName evidence="2">Uncharacterized protein</fullName>
    </submittedName>
</protein>
<sequence>MPTRRGPGIRNRRVTAELRTTAQQDAATPDRPTSTAPQRPEPSGGVPGRHAGAPASGTGVSPPNSARRHTFATARDGRNYSSTFTRTGSG</sequence>
<name>A0A147F9F8_MICTE</name>
<dbReference type="AlphaFoldDB" id="A0A147F9F8"/>
<accession>A0A147F9F8</accession>
<dbReference type="Proteomes" id="UP000072189">
    <property type="component" value="Unassembled WGS sequence"/>
</dbReference>
<feature type="compositionally biased region" description="Polar residues" evidence="1">
    <location>
        <begin position="18"/>
        <end position="37"/>
    </location>
</feature>
<reference evidence="2 3" key="1">
    <citation type="journal article" date="2016" name="Front. Microbiol.">
        <title>Genomic Resource of Rice Seed Associated Bacteria.</title>
        <authorList>
            <person name="Midha S."/>
            <person name="Bansal K."/>
            <person name="Sharma S."/>
            <person name="Kumar N."/>
            <person name="Patil P.P."/>
            <person name="Chaudhry V."/>
            <person name="Patil P.B."/>
        </authorList>
    </citation>
    <scope>NUCLEOTIDE SEQUENCE [LARGE SCALE GENOMIC DNA]</scope>
    <source>
        <strain evidence="2 3">RSA3</strain>
    </source>
</reference>
<feature type="compositionally biased region" description="Polar residues" evidence="1">
    <location>
        <begin position="79"/>
        <end position="90"/>
    </location>
</feature>
<comment type="caution">
    <text evidence="2">The sequence shown here is derived from an EMBL/GenBank/DDBJ whole genome shotgun (WGS) entry which is preliminary data.</text>
</comment>
<feature type="region of interest" description="Disordered" evidence="1">
    <location>
        <begin position="1"/>
        <end position="90"/>
    </location>
</feature>
<organism evidence="2 3">
    <name type="scientific">Microbacterium testaceum</name>
    <name type="common">Aureobacterium testaceum</name>
    <name type="synonym">Brevibacterium testaceum</name>
    <dbReference type="NCBI Taxonomy" id="2033"/>
    <lineage>
        <taxon>Bacteria</taxon>
        <taxon>Bacillati</taxon>
        <taxon>Actinomycetota</taxon>
        <taxon>Actinomycetes</taxon>
        <taxon>Micrococcales</taxon>
        <taxon>Microbacteriaceae</taxon>
        <taxon>Microbacterium</taxon>
    </lineage>
</organism>
<evidence type="ECO:0000313" key="3">
    <source>
        <dbReference type="Proteomes" id="UP000072189"/>
    </source>
</evidence>
<gene>
    <name evidence="2" type="ORF">RSA3_06410</name>
</gene>
<evidence type="ECO:0000313" key="2">
    <source>
        <dbReference type="EMBL" id="KTS13097.1"/>
    </source>
</evidence>
<proteinExistence type="predicted"/>